<feature type="transmembrane region" description="Helical" evidence="1">
    <location>
        <begin position="106"/>
        <end position="125"/>
    </location>
</feature>
<dbReference type="EMBL" id="WOTB01000013">
    <property type="protein sequence ID" value="NHN85152.1"/>
    <property type="molecule type" value="Genomic_DNA"/>
</dbReference>
<reference evidence="2 3" key="1">
    <citation type="journal article" date="2020" name="Int. J. Syst. Evol. Microbiol.">
        <title>Novel acetic acid bacteria from cider fermentations: Acetobacter conturbans sp. nov. and Acetobacter fallax sp. nov.</title>
        <authorList>
            <person name="Sombolestani A.S."/>
            <person name="Cleenwerck I."/>
            <person name="Cnockaert M."/>
            <person name="Borremans W."/>
            <person name="Wieme A.D."/>
            <person name="De Vuyst L."/>
            <person name="Vandamme P."/>
        </authorList>
    </citation>
    <scope>NUCLEOTIDE SEQUENCE [LARGE SCALE GENOMIC DNA]</scope>
    <source>
        <strain evidence="2 3">LMG 30640</strain>
    </source>
</reference>
<keyword evidence="3" id="KW-1185">Reference proteome</keyword>
<name>A0ABX0JQQ9_9PROT</name>
<comment type="caution">
    <text evidence="2">The sequence shown here is derived from an EMBL/GenBank/DDBJ whole genome shotgun (WGS) entry which is preliminary data.</text>
</comment>
<evidence type="ECO:0000256" key="1">
    <source>
        <dbReference type="SAM" id="Phobius"/>
    </source>
</evidence>
<accession>A0ABX0JQQ9</accession>
<feature type="transmembrane region" description="Helical" evidence="1">
    <location>
        <begin position="33"/>
        <end position="51"/>
    </location>
</feature>
<keyword evidence="1" id="KW-0472">Membrane</keyword>
<evidence type="ECO:0008006" key="4">
    <source>
        <dbReference type="Google" id="ProtNLM"/>
    </source>
</evidence>
<dbReference type="RefSeq" id="WP_173583546.1">
    <property type="nucleotide sequence ID" value="NZ_WOTB01000013.1"/>
</dbReference>
<feature type="transmembrane region" description="Helical" evidence="1">
    <location>
        <begin position="137"/>
        <end position="159"/>
    </location>
</feature>
<protein>
    <recommendedName>
        <fullName evidence="4">Ferric oxidoreductase domain-containing protein</fullName>
    </recommendedName>
</protein>
<evidence type="ECO:0000313" key="3">
    <source>
        <dbReference type="Proteomes" id="UP000635278"/>
    </source>
</evidence>
<dbReference type="Proteomes" id="UP000635278">
    <property type="component" value="Unassembled WGS sequence"/>
</dbReference>
<proteinExistence type="predicted"/>
<evidence type="ECO:0000313" key="2">
    <source>
        <dbReference type="EMBL" id="NHN85152.1"/>
    </source>
</evidence>
<keyword evidence="1" id="KW-1133">Transmembrane helix</keyword>
<organism evidence="2 3">
    <name type="scientific">Acetobacter musti</name>
    <dbReference type="NCBI Taxonomy" id="864732"/>
    <lineage>
        <taxon>Bacteria</taxon>
        <taxon>Pseudomonadati</taxon>
        <taxon>Pseudomonadota</taxon>
        <taxon>Alphaproteobacteria</taxon>
        <taxon>Acetobacterales</taxon>
        <taxon>Acetobacteraceae</taxon>
        <taxon>Acetobacter</taxon>
    </lineage>
</organism>
<keyword evidence="1" id="KW-0812">Transmembrane</keyword>
<gene>
    <name evidence="2" type="ORF">GOB93_10935</name>
</gene>
<feature type="transmembrane region" description="Helical" evidence="1">
    <location>
        <begin position="165"/>
        <end position="184"/>
    </location>
</feature>
<feature type="transmembrane region" description="Helical" evidence="1">
    <location>
        <begin position="72"/>
        <end position="91"/>
    </location>
</feature>
<feature type="transmembrane region" description="Helical" evidence="1">
    <location>
        <begin position="210"/>
        <end position="232"/>
    </location>
</feature>
<sequence length="234" mass="26300">MFLSLPLLCAYSVFLLSFWRARDDLHLSLPWDVAMIGGFGAFFFLLTLFTFTGRPLPFPFFDGKFFLSLHRWLTALFLGFLAFHIGAIVVTDPQILYDFWPSGTPGMQFGALAAFLAMLTPGLAFRRVWRRLFATAGIFRISHVILASAVLGGSVFHIVTTRVHVVLSWQVWACVSVAAVALVLPATERWLLARVTVRPGWKRRIHTRHLAGMLAGVIFCAATIETAAFLLWRR</sequence>